<evidence type="ECO:0000313" key="2">
    <source>
        <dbReference type="EMBL" id="GAA4405150.1"/>
    </source>
</evidence>
<dbReference type="PROSITE" id="PS50848">
    <property type="entry name" value="START"/>
    <property type="match status" value="1"/>
</dbReference>
<accession>A0ABP8KF62</accession>
<dbReference type="PANTHER" id="PTHR19308">
    <property type="entry name" value="PHOSPHATIDYLCHOLINE TRANSFER PROTEIN"/>
    <property type="match status" value="1"/>
</dbReference>
<dbReference type="SUPFAM" id="SSF55961">
    <property type="entry name" value="Bet v1-like"/>
    <property type="match status" value="1"/>
</dbReference>
<evidence type="ECO:0000313" key="3">
    <source>
        <dbReference type="Proteomes" id="UP001500936"/>
    </source>
</evidence>
<dbReference type="PIRSF" id="PIRSF039033">
    <property type="entry name" value="START_dom"/>
    <property type="match status" value="1"/>
</dbReference>
<comment type="caution">
    <text evidence="2">The sequence shown here is derived from an EMBL/GenBank/DDBJ whole genome shotgun (WGS) entry which is preliminary data.</text>
</comment>
<dbReference type="PANTHER" id="PTHR19308:SF14">
    <property type="entry name" value="START DOMAIN-CONTAINING PROTEIN"/>
    <property type="match status" value="1"/>
</dbReference>
<gene>
    <name evidence="2" type="ORF">GCM10023187_23280</name>
</gene>
<dbReference type="InterPro" id="IPR028347">
    <property type="entry name" value="START_dom_prot"/>
</dbReference>
<organism evidence="2 3">
    <name type="scientific">Nibrella viscosa</name>
    <dbReference type="NCBI Taxonomy" id="1084524"/>
    <lineage>
        <taxon>Bacteria</taxon>
        <taxon>Pseudomonadati</taxon>
        <taxon>Bacteroidota</taxon>
        <taxon>Cytophagia</taxon>
        <taxon>Cytophagales</taxon>
        <taxon>Spirosomataceae</taxon>
        <taxon>Nibrella</taxon>
    </lineage>
</organism>
<evidence type="ECO:0000259" key="1">
    <source>
        <dbReference type="PROSITE" id="PS50848"/>
    </source>
</evidence>
<dbReference type="EMBL" id="BAABHB010000003">
    <property type="protein sequence ID" value="GAA4405150.1"/>
    <property type="molecule type" value="Genomic_DNA"/>
</dbReference>
<name>A0ABP8KF62_9BACT</name>
<feature type="domain" description="START" evidence="1">
    <location>
        <begin position="28"/>
        <end position="187"/>
    </location>
</feature>
<keyword evidence="3" id="KW-1185">Reference proteome</keyword>
<reference evidence="3" key="1">
    <citation type="journal article" date="2019" name="Int. J. Syst. Evol. Microbiol.">
        <title>The Global Catalogue of Microorganisms (GCM) 10K type strain sequencing project: providing services to taxonomists for standard genome sequencing and annotation.</title>
        <authorList>
            <consortium name="The Broad Institute Genomics Platform"/>
            <consortium name="The Broad Institute Genome Sequencing Center for Infectious Disease"/>
            <person name="Wu L."/>
            <person name="Ma J."/>
        </authorList>
    </citation>
    <scope>NUCLEOTIDE SEQUENCE [LARGE SCALE GENOMIC DNA]</scope>
    <source>
        <strain evidence="3">JCM 17925</strain>
    </source>
</reference>
<dbReference type="Proteomes" id="UP001500936">
    <property type="component" value="Unassembled WGS sequence"/>
</dbReference>
<protein>
    <recommendedName>
        <fullName evidence="1">START domain-containing protein</fullName>
    </recommendedName>
</protein>
<dbReference type="InterPro" id="IPR051213">
    <property type="entry name" value="START_lipid_transfer"/>
</dbReference>
<sequence length="220" mass="25243">MFIKAGMRIASVLVFFSLIGAAFGQLAEGWKLEKDKNGIKVYSRLQEGDQPKEIRVVCNVPGTIPQLVAYLFDVDNYEKVVYRTKSARMVRRVRDNEFIYYTEIESPWPVSNRDLVARMTFQQNPATKVLRVEARQVPGLVPPKPNVVRIPYWHAVWTVRPLNDKQLHIDYTFKAELGGEIPAGVIDLIAKTGPYQSFLSLNETLRLPRYQGKTFPFLQL</sequence>
<dbReference type="InterPro" id="IPR002913">
    <property type="entry name" value="START_lipid-bd_dom"/>
</dbReference>
<dbReference type="InterPro" id="IPR023393">
    <property type="entry name" value="START-like_dom_sf"/>
</dbReference>
<dbReference type="Gene3D" id="3.30.530.20">
    <property type="match status" value="1"/>
</dbReference>
<proteinExistence type="predicted"/>
<dbReference type="Pfam" id="PF01852">
    <property type="entry name" value="START"/>
    <property type="match status" value="1"/>
</dbReference>